<keyword evidence="2 5" id="KW-0645">Protease</keyword>
<dbReference type="PROSITE" id="PS00137">
    <property type="entry name" value="SUBTILASE_HIS"/>
    <property type="match status" value="1"/>
</dbReference>
<feature type="active site" description="Charge relay system" evidence="5">
    <location>
        <position position="449"/>
    </location>
</feature>
<evidence type="ECO:0000313" key="10">
    <source>
        <dbReference type="Proteomes" id="UP001164506"/>
    </source>
</evidence>
<dbReference type="PROSITE" id="PS51892">
    <property type="entry name" value="SUBTILASE"/>
    <property type="match status" value="1"/>
</dbReference>
<dbReference type="Proteomes" id="UP001164506">
    <property type="component" value="Chromosome"/>
</dbReference>
<keyword evidence="7" id="KW-0732">Signal</keyword>
<sequence>MATGVVLAAVAALPGLAGSAGASEQYTGLVPPAASAERATTTRITLVTGDTIDVVKDSGGRQSVHVADTEGPSKGFRTMSGPDGAMYVIPEGAMDAIASDAVDRELFNVTRLIEDGYADSHTDSLPVIVGYADKPSDATLKARADKLPAASLGALMESVDMAGEKVEKKNAEQFWRAVKPVSEPTRHGRTAIAPSASKVSRLWYDGKVKASLDKSVPQIGAPEAWAKGVDGKGVKVAVLDTGVDLGNADIKDRVTATASFVPDVATVRDGHGHGTHVASTIVGSGANSGGTYKGVAPGADLLVGKVLADRNGGQFSWIINGMEWAVAQGADVVSMSLGGLADSPRDPMTQALDRLSATTGTLFVVAAGNSGPGASTLSSPGTADSALTVGAVDRSDDLAGFSSRGPRVVDSAIKPEITGPGVGIVAARAAGTAMGMPVDANYTAANGTSMATPHVAGAAALLAQRHPDWTGQRIKAALTAHAKPSSAYSVYQQGNGRVDVPAALDPALELSGTADFGLVEWQKGTFDKETRTVTVTNTTDSATTVTPAIGGNIPQGAVTVPGPVEVAAGASAEITVTLDPNLVATGQTSGTLTLTSSSGATAHTAVGLDKEIEKYNLTVHFKDRRGQRPSLFSYLLTGMNAGSRTKSGVGYTDKLELRLPAQRYSMMGEVATQRSGRDDITYYATDLYALPTIDLTSHDVEVTVDGTKATDFKLDVRDEERPLETSDYSHTLYRAREDKSLLQGYSMTRLTMSEQHVGAIPVEAPEKGEGELWASFYETRREPLIRASVTRPDSYALSAMTSIYLSRFDGRSSFDLVDVGAGTEEDLAGLDLKGKAALLHLDNFLRNGPVIKRVEAAGAAAIVLAPTADEFLSLWLDGVNVPYFAVPYDEGRRLTSDVAAGRTTIAVRGVKESRYQYAGQYDWNTGIPANLSTPSTKDDYAKVRNSFHSNGAKKTAHYVTDSWGPAPWTPARWWRTIQLGTERDDYRLARPDLTYRAMVSSSRLSPSAMRMGDTARSYRPGTSVAAHWWAPVQHPSVAPSSVCSFCRSDVGATFDPGLGGDSDPTHSTDFGPRRAWTYYRNGEQITNPATLFVPEKADYTFVSTDTHTDSEVRLGGKAVTEYGFTSAAPKSMEAPDCTSVIPQATACEALPVIQLHYRMDASLLNEVAAGTRSTITVDASRTKGFTGDSRMAGARFSVSYDDGATWNNVDVDRADENSFKARFTNAELSGSNGYVSIKAEVWDEAGNRTVQTVTRAYALK</sequence>
<dbReference type="InterPro" id="IPR000209">
    <property type="entry name" value="Peptidase_S8/S53_dom"/>
</dbReference>
<evidence type="ECO:0000256" key="5">
    <source>
        <dbReference type="PROSITE-ProRule" id="PRU01240"/>
    </source>
</evidence>
<feature type="domain" description="Peptidase S8/S53" evidence="8">
    <location>
        <begin position="231"/>
        <end position="496"/>
    </location>
</feature>
<evidence type="ECO:0000256" key="4">
    <source>
        <dbReference type="ARBA" id="ARBA00022825"/>
    </source>
</evidence>
<dbReference type="GeneID" id="95599279"/>
<dbReference type="InterPro" id="IPR036852">
    <property type="entry name" value="Peptidase_S8/S53_dom_sf"/>
</dbReference>
<keyword evidence="3 5" id="KW-0378">Hydrolase</keyword>
<gene>
    <name evidence="9" type="ORF">LDH80_07510</name>
</gene>
<evidence type="ECO:0000256" key="1">
    <source>
        <dbReference type="ARBA" id="ARBA00011073"/>
    </source>
</evidence>
<organism evidence="9 10">
    <name type="scientific">Streptomyces tanashiensis</name>
    <dbReference type="NCBI Taxonomy" id="67367"/>
    <lineage>
        <taxon>Bacteria</taxon>
        <taxon>Bacillati</taxon>
        <taxon>Actinomycetota</taxon>
        <taxon>Actinomycetes</taxon>
        <taxon>Kitasatosporales</taxon>
        <taxon>Streptomycetaceae</taxon>
        <taxon>Streptomyces</taxon>
    </lineage>
</organism>
<dbReference type="InterPro" id="IPR023827">
    <property type="entry name" value="Peptidase_S8_Asp-AS"/>
</dbReference>
<dbReference type="InterPro" id="IPR013783">
    <property type="entry name" value="Ig-like_fold"/>
</dbReference>
<dbReference type="InterPro" id="IPR015500">
    <property type="entry name" value="Peptidase_S8_subtilisin-rel"/>
</dbReference>
<evidence type="ECO:0000256" key="6">
    <source>
        <dbReference type="RuleBase" id="RU003355"/>
    </source>
</evidence>
<dbReference type="SUPFAM" id="SSF52743">
    <property type="entry name" value="Subtilisin-like"/>
    <property type="match status" value="1"/>
</dbReference>
<dbReference type="PRINTS" id="PR00723">
    <property type="entry name" value="SUBTILISIN"/>
</dbReference>
<dbReference type="EMBL" id="CP084204">
    <property type="protein sequence ID" value="UZX20565.1"/>
    <property type="molecule type" value="Genomic_DNA"/>
</dbReference>
<keyword evidence="10" id="KW-1185">Reference proteome</keyword>
<comment type="similarity">
    <text evidence="1 5 6">Belongs to the peptidase S8 family.</text>
</comment>
<dbReference type="InterPro" id="IPR050131">
    <property type="entry name" value="Peptidase_S8_subtilisin-like"/>
</dbReference>
<dbReference type="InterPro" id="IPR022398">
    <property type="entry name" value="Peptidase_S8_His-AS"/>
</dbReference>
<proteinExistence type="inferred from homology"/>
<dbReference type="PANTHER" id="PTHR43806:SF65">
    <property type="entry name" value="SERINE PROTEASE APRX"/>
    <property type="match status" value="1"/>
</dbReference>
<dbReference type="PANTHER" id="PTHR43806">
    <property type="entry name" value="PEPTIDASE S8"/>
    <property type="match status" value="1"/>
</dbReference>
<protein>
    <submittedName>
        <fullName evidence="9">S8 family serine peptidase</fullName>
    </submittedName>
</protein>
<evidence type="ECO:0000256" key="2">
    <source>
        <dbReference type="ARBA" id="ARBA00022670"/>
    </source>
</evidence>
<dbReference type="PROSITE" id="PS00136">
    <property type="entry name" value="SUBTILASE_ASP"/>
    <property type="match status" value="1"/>
</dbReference>
<dbReference type="Gene3D" id="3.40.50.200">
    <property type="entry name" value="Peptidase S8/S53 domain"/>
    <property type="match status" value="1"/>
</dbReference>
<evidence type="ECO:0000256" key="7">
    <source>
        <dbReference type="SAM" id="SignalP"/>
    </source>
</evidence>
<dbReference type="SUPFAM" id="SSF52025">
    <property type="entry name" value="PA domain"/>
    <property type="match status" value="1"/>
</dbReference>
<dbReference type="Gene3D" id="2.60.40.10">
    <property type="entry name" value="Immunoglobulins"/>
    <property type="match status" value="1"/>
</dbReference>
<evidence type="ECO:0000259" key="8">
    <source>
        <dbReference type="Pfam" id="PF00082"/>
    </source>
</evidence>
<dbReference type="InterPro" id="IPR023828">
    <property type="entry name" value="Peptidase_S8_Ser-AS"/>
</dbReference>
<keyword evidence="4 5" id="KW-0720">Serine protease</keyword>
<evidence type="ECO:0000313" key="9">
    <source>
        <dbReference type="EMBL" id="UZX20565.1"/>
    </source>
</evidence>
<dbReference type="Pfam" id="PF00082">
    <property type="entry name" value="Peptidase_S8"/>
    <property type="match status" value="1"/>
</dbReference>
<accession>A0ABY6QS09</accession>
<feature type="chain" id="PRO_5046526176" evidence="7">
    <location>
        <begin position="23"/>
        <end position="1260"/>
    </location>
</feature>
<dbReference type="RefSeq" id="WP_267258379.1">
    <property type="nucleotide sequence ID" value="NZ_CP084204.1"/>
</dbReference>
<feature type="active site" description="Charge relay system" evidence="5">
    <location>
        <position position="273"/>
    </location>
</feature>
<reference evidence="9" key="1">
    <citation type="submission" date="2021-09" db="EMBL/GenBank/DDBJ databases">
        <title>Complete genome sequence and metabolic characterization of Streptomyces tanashiensis DSM 731 the producer of antibacterial Kalafungin and diverse secondary metabolites.</title>
        <authorList>
            <person name="Abbasi M.N."/>
            <person name="Anwar M.N."/>
            <person name="Alam K."/>
            <person name="Shoaib M."/>
            <person name="Lin Z."/>
            <person name="Hayat M."/>
            <person name="Ali M.I."/>
            <person name="Malik H.M.T."/>
            <person name="Ahmed I."/>
            <person name="Li A."/>
            <person name="Hailong Wang H."/>
            <person name="Zhang Y."/>
        </authorList>
    </citation>
    <scope>NUCLEOTIDE SEQUENCE</scope>
    <source>
        <strain evidence="9">Kala</strain>
    </source>
</reference>
<feature type="active site" description="Charge relay system" evidence="5">
    <location>
        <position position="240"/>
    </location>
</feature>
<dbReference type="PROSITE" id="PS00138">
    <property type="entry name" value="SUBTILASE_SER"/>
    <property type="match status" value="1"/>
</dbReference>
<feature type="signal peptide" evidence="7">
    <location>
        <begin position="1"/>
        <end position="22"/>
    </location>
</feature>
<dbReference type="InterPro" id="IPR046450">
    <property type="entry name" value="PA_dom_sf"/>
</dbReference>
<name>A0ABY6QS09_9ACTN</name>
<evidence type="ECO:0000256" key="3">
    <source>
        <dbReference type="ARBA" id="ARBA00022801"/>
    </source>
</evidence>
<dbReference type="Gene3D" id="3.50.30.30">
    <property type="match status" value="1"/>
</dbReference>